<reference evidence="2" key="2">
    <citation type="journal article" date="2016" name="Environ. Microbiol. Rep.">
        <title>Analysis of defence systems and a conjugative IncP-1 plasmid in the marine polyaromatic hydrocarbons-degrading bacterium Cycloclasticus sp. 78-ME.</title>
        <authorList>
            <person name="Yakimov M.M."/>
            <person name="Crisafi F."/>
            <person name="Messina E."/>
            <person name="Smedile F."/>
            <person name="Lopatina A."/>
            <person name="Denaro R."/>
            <person name="Pieper D.H."/>
            <person name="Golyshin P.N."/>
            <person name="Giuliano L."/>
        </authorList>
    </citation>
    <scope>NUCLEOTIDE SEQUENCE [LARGE SCALE GENOMIC DNA]</scope>
    <source>
        <strain evidence="2">78-ME</strain>
    </source>
</reference>
<keyword evidence="2" id="KW-1185">Reference proteome</keyword>
<dbReference type="KEGG" id="cza:CYCME_1157"/>
<evidence type="ECO:0000313" key="1">
    <source>
        <dbReference type="EMBL" id="AGS39488.1"/>
    </source>
</evidence>
<gene>
    <name evidence="1" type="ORF">CYCME_1157</name>
</gene>
<organism evidence="1 2">
    <name type="scientific">Cycloclasticus zancles 78-ME</name>
    <dbReference type="NCBI Taxonomy" id="1198232"/>
    <lineage>
        <taxon>Bacteria</taxon>
        <taxon>Pseudomonadati</taxon>
        <taxon>Pseudomonadota</taxon>
        <taxon>Gammaproteobacteria</taxon>
        <taxon>Thiotrichales</taxon>
        <taxon>Piscirickettsiaceae</taxon>
        <taxon>Cycloclasticus</taxon>
    </lineage>
</organism>
<dbReference type="Pfam" id="PF04320">
    <property type="entry name" value="YggL_50S_bp"/>
    <property type="match status" value="1"/>
</dbReference>
<reference evidence="1 2" key="1">
    <citation type="submission" date="2013-05" db="EMBL/GenBank/DDBJ databases">
        <title>Between feast and famine: a lifestyle of most important marine PAH-degrading bacterium Cycloclasticus sp. 7ME.</title>
        <authorList>
            <person name="Yakimov M.M."/>
            <person name="Messina E."/>
            <person name="Genovese M."/>
            <person name="Denaro R."/>
            <person name="Crisafi F."/>
            <person name="Russo D."/>
            <person name="Cappello S."/>
            <person name="Santisi S."/>
            <person name="Smedile F."/>
            <person name="Golyshina O.V."/>
            <person name="Tran H."/>
            <person name="Pieper D.H."/>
            <person name="Golyshin P.N."/>
            <person name="Giuliano L."/>
        </authorList>
    </citation>
    <scope>NUCLEOTIDE SEQUENCE [LARGE SCALE GENOMIC DNA]</scope>
    <source>
        <strain evidence="1 2">78-ME</strain>
    </source>
</reference>
<dbReference type="InterPro" id="IPR007416">
    <property type="entry name" value="YggL_50S_bp"/>
</dbReference>
<dbReference type="RefSeq" id="WP_020932391.1">
    <property type="nucleotide sequence ID" value="NC_021917.1"/>
</dbReference>
<dbReference type="PANTHER" id="PTHR38778:SF1">
    <property type="entry name" value="CYTOPLASMIC PROTEIN"/>
    <property type="match status" value="1"/>
</dbReference>
<sequence length="112" mass="12687">MAKEIGRSRRLRKKLYVGEFAIMGFEFTCKVDIDSDTQFEEFLEAFADVAEDKNLLISLDNDNEQFEGFVTSHDRYGSATEEDKAAIEAVLLAHSIVSDVEVSKLVDVFNEK</sequence>
<dbReference type="EMBL" id="CP005996">
    <property type="protein sequence ID" value="AGS39488.1"/>
    <property type="molecule type" value="Genomic_DNA"/>
</dbReference>
<evidence type="ECO:0008006" key="3">
    <source>
        <dbReference type="Google" id="ProtNLM"/>
    </source>
</evidence>
<proteinExistence type="predicted"/>
<dbReference type="Proteomes" id="UP000015380">
    <property type="component" value="Chromosome"/>
</dbReference>
<dbReference type="AlphaFoldDB" id="S5TWX2"/>
<dbReference type="PATRIC" id="fig|1198232.3.peg.1158"/>
<name>S5TWX2_9GAMM</name>
<accession>S5TWX2</accession>
<dbReference type="eggNOG" id="COG3171">
    <property type="taxonomic scope" value="Bacteria"/>
</dbReference>
<dbReference type="PANTHER" id="PTHR38778">
    <property type="entry name" value="CYTOPLASMIC PROTEIN-RELATED"/>
    <property type="match status" value="1"/>
</dbReference>
<protein>
    <recommendedName>
        <fullName evidence="3">DUF469 domain-containing protein</fullName>
    </recommendedName>
</protein>
<dbReference type="HOGENOM" id="CLU_153063_2_0_6"/>
<evidence type="ECO:0000313" key="2">
    <source>
        <dbReference type="Proteomes" id="UP000015380"/>
    </source>
</evidence>
<dbReference type="GO" id="GO:0005829">
    <property type="term" value="C:cytosol"/>
    <property type="evidence" value="ECO:0007669"/>
    <property type="project" value="TreeGrafter"/>
</dbReference>